<gene>
    <name evidence="1" type="ORF">UABAM_06149</name>
</gene>
<dbReference type="SUPFAM" id="SSF51905">
    <property type="entry name" value="FAD/NAD(P)-binding domain"/>
    <property type="match status" value="1"/>
</dbReference>
<accession>A0A5S9ITN4</accession>
<dbReference type="InterPro" id="IPR036188">
    <property type="entry name" value="FAD/NAD-bd_sf"/>
</dbReference>
<keyword evidence="2" id="KW-1185">Reference proteome</keyword>
<evidence type="ECO:0000313" key="1">
    <source>
        <dbReference type="EMBL" id="BBM87734.1"/>
    </source>
</evidence>
<dbReference type="KEGG" id="uam:UABAM_06149"/>
<proteinExistence type="predicted"/>
<dbReference type="Gene3D" id="3.50.50.60">
    <property type="entry name" value="FAD/NAD(P)-binding domain"/>
    <property type="match status" value="1"/>
</dbReference>
<dbReference type="Proteomes" id="UP000326354">
    <property type="component" value="Chromosome"/>
</dbReference>
<evidence type="ECO:0000313" key="2">
    <source>
        <dbReference type="Proteomes" id="UP000326354"/>
    </source>
</evidence>
<sequence length="273" mass="31374">MHGDFVVDTTGKNSKTIKLLEKYGFPAPRESRINSHLGYASRHYQIPEGKRDWKQLYIQMNPPHSFRGGVLQPIEENRWIATLIGANKDYPPGEDTAFLHFAKSLRNPMFYEAIRDAQPLSRIYCYRNTESRLRHFTQLKKLPGNLVCLGDSVCAFNPVYGQGMTVSALAVQELDNCLRKNFSQSTQLSKSFYKKLHRANFMPWLIASSEDNRIAANNKSFSSKVIHSFFDRVLHTATQKPSVHQAFLEVLHMTKPAHSLIYPKILFSLRKKK</sequence>
<dbReference type="AlphaFoldDB" id="A0A5S9ITN4"/>
<evidence type="ECO:0008006" key="3">
    <source>
        <dbReference type="Google" id="ProtNLM"/>
    </source>
</evidence>
<reference evidence="1 2" key="1">
    <citation type="submission" date="2019-08" db="EMBL/GenBank/DDBJ databases">
        <title>Complete genome sequence of Candidatus Uab amorphum.</title>
        <authorList>
            <person name="Shiratori T."/>
            <person name="Suzuki S."/>
            <person name="Kakizawa Y."/>
            <person name="Ishida K."/>
        </authorList>
    </citation>
    <scope>NUCLEOTIDE SEQUENCE [LARGE SCALE GENOMIC DNA]</scope>
    <source>
        <strain evidence="1 2">SRT547</strain>
    </source>
</reference>
<protein>
    <recommendedName>
        <fullName evidence="3">FAD-binding domain-containing protein</fullName>
    </recommendedName>
</protein>
<name>A0A5S9ITN4_UABAM</name>
<dbReference type="EMBL" id="AP019860">
    <property type="protein sequence ID" value="BBM87734.1"/>
    <property type="molecule type" value="Genomic_DNA"/>
</dbReference>
<organism evidence="1 2">
    <name type="scientific">Uabimicrobium amorphum</name>
    <dbReference type="NCBI Taxonomy" id="2596890"/>
    <lineage>
        <taxon>Bacteria</taxon>
        <taxon>Pseudomonadati</taxon>
        <taxon>Planctomycetota</taxon>
        <taxon>Candidatus Uabimicrobiia</taxon>
        <taxon>Candidatus Uabimicrobiales</taxon>
        <taxon>Candidatus Uabimicrobiaceae</taxon>
        <taxon>Candidatus Uabimicrobium</taxon>
    </lineage>
</organism>